<dbReference type="PANTHER" id="PTHR24252">
    <property type="entry name" value="ACROSIN-RELATED"/>
    <property type="match status" value="1"/>
</dbReference>
<dbReference type="SUPFAM" id="SSF50494">
    <property type="entry name" value="Trypsin-like serine proteases"/>
    <property type="match status" value="1"/>
</dbReference>
<evidence type="ECO:0000259" key="6">
    <source>
        <dbReference type="PROSITE" id="PS50240"/>
    </source>
</evidence>
<dbReference type="Proteomes" id="UP000677054">
    <property type="component" value="Unassembled WGS sequence"/>
</dbReference>
<dbReference type="InterPro" id="IPR043504">
    <property type="entry name" value="Peptidase_S1_PA_chymotrypsin"/>
</dbReference>
<dbReference type="EMBL" id="CAJPEV010007230">
    <property type="protein sequence ID" value="CAG0904650.1"/>
    <property type="molecule type" value="Genomic_DNA"/>
</dbReference>
<dbReference type="AlphaFoldDB" id="A0A7R9FTH1"/>
<gene>
    <name evidence="7" type="ORF">DSTB1V02_LOCUS13703</name>
</gene>
<evidence type="ECO:0000256" key="5">
    <source>
        <dbReference type="SAM" id="MobiDB-lite"/>
    </source>
</evidence>
<dbReference type="CDD" id="cd00190">
    <property type="entry name" value="Tryp_SPc"/>
    <property type="match status" value="1"/>
</dbReference>
<dbReference type="InterPro" id="IPR009003">
    <property type="entry name" value="Peptidase_S1_PA"/>
</dbReference>
<keyword evidence="1" id="KW-0732">Signal</keyword>
<keyword evidence="3" id="KW-0325">Glycoprotein</keyword>
<protein>
    <recommendedName>
        <fullName evidence="6">Peptidase S1 domain-containing protein</fullName>
    </recommendedName>
</protein>
<dbReference type="PROSITE" id="PS00134">
    <property type="entry name" value="TRYPSIN_HIS"/>
    <property type="match status" value="1"/>
</dbReference>
<dbReference type="Gene3D" id="2.40.10.10">
    <property type="entry name" value="Trypsin-like serine proteases"/>
    <property type="match status" value="2"/>
</dbReference>
<dbReference type="Pfam" id="PF00089">
    <property type="entry name" value="Trypsin"/>
    <property type="match status" value="1"/>
</dbReference>
<organism evidence="7">
    <name type="scientific">Darwinula stevensoni</name>
    <dbReference type="NCBI Taxonomy" id="69355"/>
    <lineage>
        <taxon>Eukaryota</taxon>
        <taxon>Metazoa</taxon>
        <taxon>Ecdysozoa</taxon>
        <taxon>Arthropoda</taxon>
        <taxon>Crustacea</taxon>
        <taxon>Oligostraca</taxon>
        <taxon>Ostracoda</taxon>
        <taxon>Podocopa</taxon>
        <taxon>Podocopida</taxon>
        <taxon>Darwinulocopina</taxon>
        <taxon>Darwinuloidea</taxon>
        <taxon>Darwinulidae</taxon>
        <taxon>Darwinula</taxon>
    </lineage>
</organism>
<dbReference type="FunFam" id="2.40.10.10:FF:000028">
    <property type="entry name" value="Serine protease easter"/>
    <property type="match status" value="1"/>
</dbReference>
<dbReference type="PRINTS" id="PR00722">
    <property type="entry name" value="CHYMOTRYPSIN"/>
</dbReference>
<keyword evidence="2" id="KW-1015">Disulfide bond</keyword>
<dbReference type="SMART" id="SM00020">
    <property type="entry name" value="Tryp_SPc"/>
    <property type="match status" value="1"/>
</dbReference>
<dbReference type="InterPro" id="IPR001254">
    <property type="entry name" value="Trypsin_dom"/>
</dbReference>
<dbReference type="PROSITE" id="PS50240">
    <property type="entry name" value="TRYPSIN_DOM"/>
    <property type="match status" value="1"/>
</dbReference>
<evidence type="ECO:0000256" key="1">
    <source>
        <dbReference type="ARBA" id="ARBA00022729"/>
    </source>
</evidence>
<proteinExistence type="inferred from homology"/>
<feature type="domain" description="Peptidase S1" evidence="6">
    <location>
        <begin position="88"/>
        <end position="472"/>
    </location>
</feature>
<reference evidence="7" key="1">
    <citation type="submission" date="2020-11" db="EMBL/GenBank/DDBJ databases">
        <authorList>
            <person name="Tran Van P."/>
        </authorList>
    </citation>
    <scope>NUCLEOTIDE SEQUENCE</scope>
</reference>
<evidence type="ECO:0000313" key="8">
    <source>
        <dbReference type="Proteomes" id="UP000677054"/>
    </source>
</evidence>
<feature type="compositionally biased region" description="Basic and acidic residues" evidence="5">
    <location>
        <begin position="361"/>
        <end position="412"/>
    </location>
</feature>
<comment type="similarity">
    <text evidence="4">Belongs to the peptidase S1 family. CLIP subfamily.</text>
</comment>
<feature type="compositionally biased region" description="Basic and acidic residues" evidence="5">
    <location>
        <begin position="305"/>
        <end position="315"/>
    </location>
</feature>
<dbReference type="GO" id="GO:0004252">
    <property type="term" value="F:serine-type endopeptidase activity"/>
    <property type="evidence" value="ECO:0007669"/>
    <property type="project" value="InterPro"/>
</dbReference>
<evidence type="ECO:0000256" key="2">
    <source>
        <dbReference type="ARBA" id="ARBA00023157"/>
    </source>
</evidence>
<evidence type="ECO:0000256" key="4">
    <source>
        <dbReference type="ARBA" id="ARBA00024195"/>
    </source>
</evidence>
<dbReference type="EMBL" id="LR906747">
    <property type="protein sequence ID" value="CAD7253957.1"/>
    <property type="molecule type" value="Genomic_DNA"/>
</dbReference>
<accession>A0A7R9FTH1</accession>
<dbReference type="PANTHER" id="PTHR24252:SF7">
    <property type="entry name" value="HYALIN"/>
    <property type="match status" value="1"/>
</dbReference>
<feature type="region of interest" description="Disordered" evidence="5">
    <location>
        <begin position="251"/>
        <end position="416"/>
    </location>
</feature>
<dbReference type="InterPro" id="IPR018114">
    <property type="entry name" value="TRYPSIN_HIS"/>
</dbReference>
<keyword evidence="8" id="KW-1185">Reference proteome</keyword>
<sequence>MRMECPNFRIPESPACSMAGFVVDGKRYCGRRKAFEVAQNVGRRLDGFFYSVFTPVRPGFRCTVTCACGMSQADDPLNPIHRQPMSRISGGEEVPEATKYPWMALVSSPVSFCGGALINDRWVVTAAHCVQSTRERYKVTLGDLDLSRRDESRSMTLRATRILAHPDYDRIKVDNDIALVELEKPVDFDGNGHIRPICLESDATPVPGDAAVAAGWGSVYYVLGDVGLGQGELLLFNLGFWINRMRKTEEGRKTDSNQIFHTGAIENLSPESLRKRGPSGSPRTEWIPKDRVDPQGPSGSPRTEWIPKDRVDPRRASLLAGLEGNESRERVTGRGREEATRRDSRSANEGEKPRTISSPRSRTEEKGMEKAGKGEDREGMEKAGKGEDREGIGKAKERWRRDEKSLHPRDRSGGTVSVMREANVTILRDKECNRAYRSSDRSVTANMFCASNAGIDSCQVSPPPPPSDDVIVIWRNWFGYDFAMRFRMIAAKSEDSD</sequence>
<name>A0A7R9FTH1_9CRUS</name>
<feature type="compositionally biased region" description="Basic and acidic residues" evidence="5">
    <location>
        <begin position="325"/>
        <end position="354"/>
    </location>
</feature>
<evidence type="ECO:0000256" key="3">
    <source>
        <dbReference type="ARBA" id="ARBA00023180"/>
    </source>
</evidence>
<dbReference type="GO" id="GO:0006508">
    <property type="term" value="P:proteolysis"/>
    <property type="evidence" value="ECO:0007669"/>
    <property type="project" value="InterPro"/>
</dbReference>
<dbReference type="OrthoDB" id="6339452at2759"/>
<dbReference type="InterPro" id="IPR001314">
    <property type="entry name" value="Peptidase_S1A"/>
</dbReference>
<evidence type="ECO:0000313" key="7">
    <source>
        <dbReference type="EMBL" id="CAD7253957.1"/>
    </source>
</evidence>